<evidence type="ECO:0000313" key="3">
    <source>
        <dbReference type="Proteomes" id="UP000202354"/>
    </source>
</evidence>
<keyword evidence="3" id="KW-1185">Reference proteome</keyword>
<organism evidence="2 3">
    <name type="scientific">Pelargonium chlorotic ring pattern virus</name>
    <dbReference type="NCBI Taxonomy" id="167021"/>
    <lineage>
        <taxon>Viruses</taxon>
        <taxon>Riboviria</taxon>
        <taxon>Orthornavirae</taxon>
        <taxon>Kitrinoviricota</taxon>
        <taxon>Tolucaviricetes</taxon>
        <taxon>Tolivirales</taxon>
        <taxon>Tombusviridae</taxon>
        <taxon>Procedovirinae</taxon>
        <taxon>Pelarspovirus</taxon>
        <taxon>Pelarspovirus chloropelargonii</taxon>
    </lineage>
</organism>
<proteinExistence type="predicted"/>
<gene>
    <name evidence="2" type="primary">CP</name>
</gene>
<sequence>MGGTPEDSENCSSRSPSCFPNPLSPNKALRFSGVRRKPAPLLWNFPRVASPALTSS</sequence>
<protein>
    <submittedName>
        <fullName evidence="2">Uncharacterized protein</fullName>
    </submittedName>
</protein>
<reference evidence="2 3" key="1">
    <citation type="journal article" date="2002" name="Acta Hortic.">
        <title>Genome organization of Pelargonium chlorotic ring pattern virus: further implications for tombusviridae taxonomy.</title>
        <authorList>
            <person name="Kinard G."/>
            <person name="Jordan R."/>
        </authorList>
    </citation>
    <scope>NUCLEOTIDE SEQUENCE [LARGE SCALE GENOMIC DNA]</scope>
    <source>
        <strain evidence="2">GR57</strain>
    </source>
</reference>
<dbReference type="Proteomes" id="UP000202354">
    <property type="component" value="Segment"/>
</dbReference>
<name>Q6EN24_9TOMB</name>
<evidence type="ECO:0000256" key="1">
    <source>
        <dbReference type="SAM" id="MobiDB-lite"/>
    </source>
</evidence>
<dbReference type="EMBL" id="AY038069">
    <property type="protein sequence ID" value="AAT69553.1"/>
    <property type="molecule type" value="Genomic_RNA"/>
</dbReference>
<dbReference type="KEGG" id="vg:19349554"/>
<evidence type="ECO:0000313" key="2">
    <source>
        <dbReference type="EMBL" id="AAT69553.1"/>
    </source>
</evidence>
<feature type="region of interest" description="Disordered" evidence="1">
    <location>
        <begin position="1"/>
        <end position="24"/>
    </location>
</feature>
<accession>Q6EN24</accession>